<dbReference type="Gene3D" id="1.25.70.10">
    <property type="entry name" value="Transcription termination factor 3, mitochondrial"/>
    <property type="match status" value="1"/>
</dbReference>
<gene>
    <name evidence="5" type="ORF">BOLC4T24334H</name>
</gene>
<name>A0A3P6BT00_BRAOL</name>
<keyword evidence="3" id="KW-0809">Transit peptide</keyword>
<accession>A0A3P6BT00</accession>
<proteinExistence type="inferred from homology"/>
<keyword evidence="4" id="KW-1133">Transmembrane helix</keyword>
<evidence type="ECO:0000256" key="2">
    <source>
        <dbReference type="ARBA" id="ARBA00022472"/>
    </source>
</evidence>
<dbReference type="InterPro" id="IPR038538">
    <property type="entry name" value="MTERF_sf"/>
</dbReference>
<evidence type="ECO:0000313" key="5">
    <source>
        <dbReference type="EMBL" id="VDD08883.1"/>
    </source>
</evidence>
<keyword evidence="4" id="KW-0472">Membrane</keyword>
<reference evidence="5" key="1">
    <citation type="submission" date="2018-11" db="EMBL/GenBank/DDBJ databases">
        <authorList>
            <consortium name="Genoscope - CEA"/>
            <person name="William W."/>
        </authorList>
    </citation>
    <scope>NUCLEOTIDE SEQUENCE</scope>
</reference>
<evidence type="ECO:0000256" key="1">
    <source>
        <dbReference type="ARBA" id="ARBA00007692"/>
    </source>
</evidence>
<organism evidence="5">
    <name type="scientific">Brassica oleracea</name>
    <name type="common">Wild cabbage</name>
    <dbReference type="NCBI Taxonomy" id="3712"/>
    <lineage>
        <taxon>Eukaryota</taxon>
        <taxon>Viridiplantae</taxon>
        <taxon>Streptophyta</taxon>
        <taxon>Embryophyta</taxon>
        <taxon>Tracheophyta</taxon>
        <taxon>Spermatophyta</taxon>
        <taxon>Magnoliopsida</taxon>
        <taxon>eudicotyledons</taxon>
        <taxon>Gunneridae</taxon>
        <taxon>Pentapetalae</taxon>
        <taxon>rosids</taxon>
        <taxon>malvids</taxon>
        <taxon>Brassicales</taxon>
        <taxon>Brassicaceae</taxon>
        <taxon>Brassiceae</taxon>
        <taxon>Brassica</taxon>
    </lineage>
</organism>
<comment type="similarity">
    <text evidence="1">Belongs to the mTERF family.</text>
</comment>
<keyword evidence="2" id="KW-0804">Transcription</keyword>
<evidence type="ECO:0000256" key="4">
    <source>
        <dbReference type="SAM" id="Phobius"/>
    </source>
</evidence>
<dbReference type="GO" id="GO:0003676">
    <property type="term" value="F:nucleic acid binding"/>
    <property type="evidence" value="ECO:0007669"/>
    <property type="project" value="InterPro"/>
</dbReference>
<keyword evidence="2" id="KW-0805">Transcription regulation</keyword>
<dbReference type="GO" id="GO:0005737">
    <property type="term" value="C:cytoplasm"/>
    <property type="evidence" value="ECO:0007669"/>
    <property type="project" value="UniProtKB-ARBA"/>
</dbReference>
<keyword evidence="2" id="KW-0806">Transcription termination</keyword>
<keyword evidence="4" id="KW-0812">Transmembrane</keyword>
<dbReference type="InterPro" id="IPR003690">
    <property type="entry name" value="MTERF"/>
</dbReference>
<evidence type="ECO:0000256" key="3">
    <source>
        <dbReference type="ARBA" id="ARBA00022946"/>
    </source>
</evidence>
<dbReference type="AlphaFoldDB" id="A0A3P6BT00"/>
<dbReference type="EMBL" id="LR031873">
    <property type="protein sequence ID" value="VDD08883.1"/>
    <property type="molecule type" value="Genomic_DNA"/>
</dbReference>
<sequence>MKSPIHLFRVYTLSNIVVFLAIFMVMKKIEFLVNDINCTVKVVVSNPSVLDYSLEERTILRCKLIKDIMSKGLLGTELPSTKTVLDKAS</sequence>
<dbReference type="Pfam" id="PF02536">
    <property type="entry name" value="mTERF"/>
    <property type="match status" value="1"/>
</dbReference>
<dbReference type="GO" id="GO:0006353">
    <property type="term" value="P:DNA-templated transcription termination"/>
    <property type="evidence" value="ECO:0007669"/>
    <property type="project" value="UniProtKB-KW"/>
</dbReference>
<feature type="transmembrane region" description="Helical" evidence="4">
    <location>
        <begin position="6"/>
        <end position="26"/>
    </location>
</feature>
<protein>
    <submittedName>
        <fullName evidence="5">Uncharacterized protein</fullName>
    </submittedName>
</protein>